<keyword evidence="20" id="KW-1185">Reference proteome</keyword>
<evidence type="ECO:0000256" key="4">
    <source>
        <dbReference type="ARBA" id="ARBA00022801"/>
    </source>
</evidence>
<evidence type="ECO:0000256" key="5">
    <source>
        <dbReference type="ARBA" id="ARBA00022884"/>
    </source>
</evidence>
<dbReference type="InterPro" id="IPR000086">
    <property type="entry name" value="NUDIX_hydrolase_dom"/>
</dbReference>
<evidence type="ECO:0000256" key="1">
    <source>
        <dbReference type="ARBA" id="ARBA00001941"/>
    </source>
</evidence>
<evidence type="ECO:0000256" key="10">
    <source>
        <dbReference type="ARBA" id="ARBA00039871"/>
    </source>
</evidence>
<keyword evidence="5" id="KW-0694">RNA-binding</keyword>
<dbReference type="GO" id="GO:0005654">
    <property type="term" value="C:nucleoplasm"/>
    <property type="evidence" value="ECO:0007669"/>
    <property type="project" value="UniProtKB-SubCell"/>
</dbReference>
<protein>
    <recommendedName>
        <fullName evidence="10">U8 snoRNA-decapping enzyme</fullName>
        <ecNumber evidence="9">3.6.1.64</ecNumber>
    </recommendedName>
    <alternativeName>
        <fullName evidence="13">IDP phosphatase</fullName>
    </alternativeName>
    <alternativeName>
        <fullName evidence="11">Inosine diphosphate phosphatase</fullName>
    </alternativeName>
    <alternativeName>
        <fullName evidence="12">Nucleoside diphosphate-linked moiety X motif 16</fullName>
    </alternativeName>
    <alternativeName>
        <fullName evidence="14">m7GpppN-mRNA hydrolase</fullName>
    </alternativeName>
</protein>
<dbReference type="PROSITE" id="PS00893">
    <property type="entry name" value="NUDIX_BOX"/>
    <property type="match status" value="1"/>
</dbReference>
<evidence type="ECO:0000256" key="9">
    <source>
        <dbReference type="ARBA" id="ARBA00038899"/>
    </source>
</evidence>
<dbReference type="GO" id="GO:0006402">
    <property type="term" value="P:mRNA catabolic process"/>
    <property type="evidence" value="ECO:0007669"/>
    <property type="project" value="TreeGrafter"/>
</dbReference>
<feature type="domain" description="Nudix hydrolase" evidence="18">
    <location>
        <begin position="37"/>
        <end position="183"/>
    </location>
</feature>
<comment type="cofactor">
    <cofactor evidence="1">
        <name>Co(2+)</name>
        <dbReference type="ChEBI" id="CHEBI:48828"/>
    </cofactor>
</comment>
<evidence type="ECO:0000256" key="12">
    <source>
        <dbReference type="ARBA" id="ARBA00041656"/>
    </source>
</evidence>
<sequence>MDSGAEKHPLDLSIVQDLNLNQNGFEACTLAEALATGYRNAAHAMLWAPADTLVMRRYPQKATILAVVRFDGYLGFPGGLVDPGETPAQALNREMREELNADTSRFAATERDHVVSFANRGQGFACHFYALRVTADELLATERAAIGSREHGNETLGILRVPLYTMADGVRGLPTFLAQRFAGTAREQLLYATVRLGVLDAEAARRALCQSNAAFGKPLAPPAK</sequence>
<keyword evidence="6" id="KW-0546">Nucleotide metabolism</keyword>
<dbReference type="GO" id="GO:0030515">
    <property type="term" value="F:snoRNA binding"/>
    <property type="evidence" value="ECO:0007669"/>
    <property type="project" value="TreeGrafter"/>
</dbReference>
<dbReference type="InterPro" id="IPR054754">
    <property type="entry name" value="NudT16"/>
</dbReference>
<organism evidence="19 20">
    <name type="scientific">Amblyomma americanum</name>
    <name type="common">Lone star tick</name>
    <dbReference type="NCBI Taxonomy" id="6943"/>
    <lineage>
        <taxon>Eukaryota</taxon>
        <taxon>Metazoa</taxon>
        <taxon>Ecdysozoa</taxon>
        <taxon>Arthropoda</taxon>
        <taxon>Chelicerata</taxon>
        <taxon>Arachnida</taxon>
        <taxon>Acari</taxon>
        <taxon>Parasitiformes</taxon>
        <taxon>Ixodida</taxon>
        <taxon>Ixodoidea</taxon>
        <taxon>Ixodidae</taxon>
        <taxon>Amblyomminae</taxon>
        <taxon>Amblyomma</taxon>
    </lineage>
</organism>
<dbReference type="SUPFAM" id="SSF55811">
    <property type="entry name" value="Nudix"/>
    <property type="match status" value="1"/>
</dbReference>
<evidence type="ECO:0000256" key="8">
    <source>
        <dbReference type="ARBA" id="ARBA00038173"/>
    </source>
</evidence>
<evidence type="ECO:0000256" key="6">
    <source>
        <dbReference type="ARBA" id="ARBA00023080"/>
    </source>
</evidence>
<dbReference type="InterPro" id="IPR015797">
    <property type="entry name" value="NUDIX_hydrolase-like_dom_sf"/>
</dbReference>
<dbReference type="GO" id="GO:1990003">
    <property type="term" value="F:IDP phosphatase activity"/>
    <property type="evidence" value="ECO:0007669"/>
    <property type="project" value="UniProtKB-EC"/>
</dbReference>
<comment type="catalytic activity">
    <reaction evidence="16">
        <text>IDP + H2O = IMP + phosphate + H(+)</text>
        <dbReference type="Rhea" id="RHEA:35207"/>
        <dbReference type="ChEBI" id="CHEBI:15377"/>
        <dbReference type="ChEBI" id="CHEBI:15378"/>
        <dbReference type="ChEBI" id="CHEBI:43474"/>
        <dbReference type="ChEBI" id="CHEBI:58053"/>
        <dbReference type="ChEBI" id="CHEBI:58280"/>
        <dbReference type="EC" id="3.6.1.64"/>
    </reaction>
    <physiologicalReaction direction="left-to-right" evidence="16">
        <dbReference type="Rhea" id="RHEA:35208"/>
    </physiologicalReaction>
</comment>
<dbReference type="Proteomes" id="UP001321473">
    <property type="component" value="Unassembled WGS sequence"/>
</dbReference>
<evidence type="ECO:0000256" key="16">
    <source>
        <dbReference type="ARBA" id="ARBA00047875"/>
    </source>
</evidence>
<dbReference type="PROSITE" id="PS51462">
    <property type="entry name" value="NUDIX"/>
    <property type="match status" value="1"/>
</dbReference>
<dbReference type="PANTHER" id="PTHR31699">
    <property type="entry name" value="NUDIX T16 FAMILY MEMBER"/>
    <property type="match status" value="1"/>
</dbReference>
<keyword evidence="4" id="KW-0378">Hydrolase</keyword>
<dbReference type="GO" id="GO:0005730">
    <property type="term" value="C:nucleolus"/>
    <property type="evidence" value="ECO:0007669"/>
    <property type="project" value="UniProtKB-SubCell"/>
</dbReference>
<dbReference type="InterPro" id="IPR020084">
    <property type="entry name" value="NUDIX_hydrolase_CS"/>
</dbReference>
<gene>
    <name evidence="19" type="ORF">V5799_030495</name>
</gene>
<dbReference type="PANTHER" id="PTHR31699:SF1">
    <property type="entry name" value="U8 SNORNA-DECAPPING ENZYME"/>
    <property type="match status" value="1"/>
</dbReference>
<evidence type="ECO:0000256" key="3">
    <source>
        <dbReference type="ARBA" id="ARBA00004642"/>
    </source>
</evidence>
<dbReference type="GO" id="GO:0016077">
    <property type="term" value="P:sno(s)RNA catabolic process"/>
    <property type="evidence" value="ECO:0007669"/>
    <property type="project" value="TreeGrafter"/>
</dbReference>
<comment type="subcellular location">
    <subcellularLocation>
        <location evidence="2">Nucleus</location>
        <location evidence="2">Nucleolus</location>
    </subcellularLocation>
    <subcellularLocation>
        <location evidence="3">Nucleus</location>
        <location evidence="3">Nucleoplasm</location>
    </subcellularLocation>
</comment>
<proteinExistence type="inferred from homology"/>
<comment type="caution">
    <text evidence="19">The sequence shown here is derived from an EMBL/GenBank/DDBJ whole genome shotgun (WGS) entry which is preliminary data.</text>
</comment>
<name>A0AAQ4EN23_AMBAM</name>
<dbReference type="GO" id="GO:1990174">
    <property type="term" value="F:phosphodiesterase decapping endonuclease activity"/>
    <property type="evidence" value="ECO:0007669"/>
    <property type="project" value="TreeGrafter"/>
</dbReference>
<dbReference type="AlphaFoldDB" id="A0AAQ4EN23"/>
<evidence type="ECO:0000256" key="11">
    <source>
        <dbReference type="ARBA" id="ARBA00041450"/>
    </source>
</evidence>
<evidence type="ECO:0000256" key="2">
    <source>
        <dbReference type="ARBA" id="ARBA00004604"/>
    </source>
</evidence>
<dbReference type="EC" id="3.6.1.64" evidence="9"/>
<evidence type="ECO:0000259" key="18">
    <source>
        <dbReference type="PROSITE" id="PS51462"/>
    </source>
</evidence>
<comment type="catalytic activity">
    <reaction evidence="17">
        <text>dIDP + H2O = dIMP + phosphate + H(+)</text>
        <dbReference type="Rhea" id="RHEA:35211"/>
        <dbReference type="ChEBI" id="CHEBI:15377"/>
        <dbReference type="ChEBI" id="CHEBI:15378"/>
        <dbReference type="ChEBI" id="CHEBI:43474"/>
        <dbReference type="ChEBI" id="CHEBI:61194"/>
        <dbReference type="ChEBI" id="CHEBI:62286"/>
        <dbReference type="EC" id="3.6.1.64"/>
    </reaction>
    <physiologicalReaction direction="left-to-right" evidence="17">
        <dbReference type="Rhea" id="RHEA:35212"/>
    </physiologicalReaction>
</comment>
<dbReference type="GO" id="GO:0140933">
    <property type="term" value="F:5'-(N(7)-methylguanosine 5'-triphospho)-[mRNA] hydrolase activity"/>
    <property type="evidence" value="ECO:0007669"/>
    <property type="project" value="UniProtKB-EC"/>
</dbReference>
<evidence type="ECO:0000256" key="17">
    <source>
        <dbReference type="ARBA" id="ARBA00048945"/>
    </source>
</evidence>
<keyword evidence="7" id="KW-0539">Nucleus</keyword>
<evidence type="ECO:0000313" key="20">
    <source>
        <dbReference type="Proteomes" id="UP001321473"/>
    </source>
</evidence>
<comment type="catalytic activity">
    <reaction evidence="15">
        <text>a 5'-end (N(7)-methyl 5'-triphosphoguanosine)-ribonucleoside in mRNA + H2O = N(7)-methyl-GDP + a 5'-end phospho-ribonucleoside in mRNA + 2 H(+)</text>
        <dbReference type="Rhea" id="RHEA:67484"/>
        <dbReference type="Rhea" id="RHEA-COMP:15692"/>
        <dbReference type="Rhea" id="RHEA-COMP:17167"/>
        <dbReference type="ChEBI" id="CHEBI:15377"/>
        <dbReference type="ChEBI" id="CHEBI:15378"/>
        <dbReference type="ChEBI" id="CHEBI:63714"/>
        <dbReference type="ChEBI" id="CHEBI:138282"/>
        <dbReference type="ChEBI" id="CHEBI:156461"/>
        <dbReference type="EC" id="3.6.1.62"/>
    </reaction>
    <physiologicalReaction direction="left-to-right" evidence="15">
        <dbReference type="Rhea" id="RHEA:67485"/>
    </physiologicalReaction>
</comment>
<dbReference type="EMBL" id="JARKHS020013311">
    <property type="protein sequence ID" value="KAK8776159.1"/>
    <property type="molecule type" value="Genomic_DNA"/>
</dbReference>
<dbReference type="GO" id="GO:0009117">
    <property type="term" value="P:nucleotide metabolic process"/>
    <property type="evidence" value="ECO:0007669"/>
    <property type="project" value="UniProtKB-KW"/>
</dbReference>
<evidence type="ECO:0000256" key="7">
    <source>
        <dbReference type="ARBA" id="ARBA00023242"/>
    </source>
</evidence>
<evidence type="ECO:0000256" key="13">
    <source>
        <dbReference type="ARBA" id="ARBA00042015"/>
    </source>
</evidence>
<dbReference type="Pfam" id="PF22327">
    <property type="entry name" value="Nudt16-like"/>
    <property type="match status" value="1"/>
</dbReference>
<evidence type="ECO:0000256" key="14">
    <source>
        <dbReference type="ARBA" id="ARBA00043162"/>
    </source>
</evidence>
<comment type="similarity">
    <text evidence="8">Belongs to the Nudix hydrolase family. NUDT16 subfamily.</text>
</comment>
<accession>A0AAQ4EN23</accession>
<evidence type="ECO:0000256" key="15">
    <source>
        <dbReference type="ARBA" id="ARBA00047661"/>
    </source>
</evidence>
<reference evidence="19 20" key="1">
    <citation type="journal article" date="2023" name="Arcadia Sci">
        <title>De novo assembly of a long-read Amblyomma americanum tick genome.</title>
        <authorList>
            <person name="Chou S."/>
            <person name="Poskanzer K.E."/>
            <person name="Rollins M."/>
            <person name="Thuy-Boun P.S."/>
        </authorList>
    </citation>
    <scope>NUCLEOTIDE SEQUENCE [LARGE SCALE GENOMIC DNA]</scope>
    <source>
        <strain evidence="19">F_SG_1</strain>
        <tissue evidence="19">Salivary glands</tissue>
    </source>
</reference>
<dbReference type="Gene3D" id="3.90.79.10">
    <property type="entry name" value="Nucleoside Triphosphate Pyrophosphohydrolase"/>
    <property type="match status" value="1"/>
</dbReference>
<evidence type="ECO:0000313" key="19">
    <source>
        <dbReference type="EMBL" id="KAK8776159.1"/>
    </source>
</evidence>